<evidence type="ECO:0000313" key="3">
    <source>
        <dbReference type="Proteomes" id="UP000198744"/>
    </source>
</evidence>
<dbReference type="AlphaFoldDB" id="A0A1H7ZAP7"/>
<dbReference type="EMBL" id="FOBS01000021">
    <property type="protein sequence ID" value="SEM55074.1"/>
    <property type="molecule type" value="Genomic_DNA"/>
</dbReference>
<dbReference type="OrthoDB" id="9799970at2"/>
<evidence type="ECO:0000313" key="2">
    <source>
        <dbReference type="EMBL" id="SEM55074.1"/>
    </source>
</evidence>
<dbReference type="Pfam" id="PF13539">
    <property type="entry name" value="Peptidase_M15_4"/>
    <property type="match status" value="1"/>
</dbReference>
<proteinExistence type="predicted"/>
<dbReference type="SUPFAM" id="SSF55166">
    <property type="entry name" value="Hedgehog/DD-peptidase"/>
    <property type="match status" value="1"/>
</dbReference>
<feature type="domain" description="Peptidase M15C" evidence="1">
    <location>
        <begin position="103"/>
        <end position="178"/>
    </location>
</feature>
<dbReference type="RefSeq" id="WP_139198362.1">
    <property type="nucleotide sequence ID" value="NZ_FOBS01000021.1"/>
</dbReference>
<organism evidence="2 3">
    <name type="scientific">Syntrophus gentianae</name>
    <dbReference type="NCBI Taxonomy" id="43775"/>
    <lineage>
        <taxon>Bacteria</taxon>
        <taxon>Pseudomonadati</taxon>
        <taxon>Thermodesulfobacteriota</taxon>
        <taxon>Syntrophia</taxon>
        <taxon>Syntrophales</taxon>
        <taxon>Syntrophaceae</taxon>
        <taxon>Syntrophus</taxon>
    </lineage>
</organism>
<dbReference type="Gene3D" id="3.30.1380.10">
    <property type="match status" value="1"/>
</dbReference>
<protein>
    <submittedName>
        <fullName evidence="2">D-alanyl-D-alanine carboxypeptidase</fullName>
    </submittedName>
</protein>
<reference evidence="2 3" key="1">
    <citation type="submission" date="2016-10" db="EMBL/GenBank/DDBJ databases">
        <authorList>
            <person name="de Groot N.N."/>
        </authorList>
    </citation>
    <scope>NUCLEOTIDE SEQUENCE [LARGE SCALE GENOMIC DNA]</scope>
    <source>
        <strain evidence="2 3">DSM 8423</strain>
    </source>
</reference>
<dbReference type="Proteomes" id="UP000198744">
    <property type="component" value="Unassembled WGS sequence"/>
</dbReference>
<accession>A0A1H7ZAP7</accession>
<keyword evidence="2" id="KW-0645">Protease</keyword>
<name>A0A1H7ZAP7_9BACT</name>
<dbReference type="InterPro" id="IPR009045">
    <property type="entry name" value="Zn_M74/Hedgehog-like"/>
</dbReference>
<keyword evidence="2" id="KW-0121">Carboxypeptidase</keyword>
<sequence length="185" mass="20653">MFYVADSSLNFAEAVSGSTAPEAILATLRLVEVTYYGFDGRLHMGQLVVSCAVEEDVREIFSLIREVRFPVNAVVPIVRYNWSDEASMEANNSSAFNYRVIAGTNRLSRHALGLAVDLNPRQNPMIYENGQILPSGAIYQQDAPGTLTESSLAVQAFLQRGWHWGGHFQHVRDYHHFEHGTIPSL</sequence>
<dbReference type="GO" id="GO:0004180">
    <property type="term" value="F:carboxypeptidase activity"/>
    <property type="evidence" value="ECO:0007669"/>
    <property type="project" value="UniProtKB-KW"/>
</dbReference>
<keyword evidence="3" id="KW-1185">Reference proteome</keyword>
<keyword evidence="2" id="KW-0378">Hydrolase</keyword>
<dbReference type="InterPro" id="IPR039561">
    <property type="entry name" value="Peptidase_M15C"/>
</dbReference>
<evidence type="ECO:0000259" key="1">
    <source>
        <dbReference type="Pfam" id="PF13539"/>
    </source>
</evidence>
<gene>
    <name evidence="2" type="ORF">SAMN04489760_12137</name>
</gene>